<dbReference type="RefSeq" id="WP_015008936.1">
    <property type="nucleotide sequence ID" value="NC_018704.1"/>
</dbReference>
<sequence length="112" mass="12737">MNLNKLTENIEQWAKDRNLDIADPSKQTLKLGEEFGELCQGLVKSNFNQVIDSIGDMYVVLTILSMQLGVDLGYCAQVAYDEIVDRKGKMINGVFVKDEDLKEFDYRPELSI</sequence>
<dbReference type="OrthoDB" id="706686at2"/>
<dbReference type="SUPFAM" id="SSF101386">
    <property type="entry name" value="all-alpha NTP pyrophosphatases"/>
    <property type="match status" value="1"/>
</dbReference>
<dbReference type="EMBL" id="AP012050">
    <property type="protein sequence ID" value="BAM46330.1"/>
    <property type="molecule type" value="Genomic_DNA"/>
</dbReference>
<proteinExistence type="predicted"/>
<dbReference type="AlphaFoldDB" id="K0IVB8"/>
<evidence type="ECO:0000313" key="1">
    <source>
        <dbReference type="EMBL" id="BAM46330.1"/>
    </source>
</evidence>
<dbReference type="CDD" id="cd11540">
    <property type="entry name" value="NTP-PPase_u3"/>
    <property type="match status" value="1"/>
</dbReference>
<gene>
    <name evidence="1" type="ordered locus">AXY_01980</name>
</gene>
<reference evidence="1 2" key="1">
    <citation type="submission" date="2011-01" db="EMBL/GenBank/DDBJ databases">
        <title>Whole genome sequence of Amphibacillus xylinus NBRC 15112.</title>
        <authorList>
            <person name="Nakazawa H."/>
            <person name="Katano Y."/>
            <person name="Nakamura S."/>
            <person name="Sasagawa M."/>
            <person name="Fukada J."/>
            <person name="Arai T."/>
            <person name="Sasakura N."/>
            <person name="Mochizuki D."/>
            <person name="Hosoyama A."/>
            <person name="Harada K."/>
            <person name="Horikawa H."/>
            <person name="Kato Y."/>
            <person name="Harada T."/>
            <person name="Sasaki K."/>
            <person name="Sekiguchi M."/>
            <person name="Hodoyama M."/>
            <person name="Nishiko R."/>
            <person name="Narita H."/>
            <person name="Hanamaki A."/>
            <person name="Hata C."/>
            <person name="Konno Y."/>
            <person name="Niimura Y."/>
            <person name="Yamazaki S."/>
            <person name="Fujita N."/>
        </authorList>
    </citation>
    <scope>NUCLEOTIDE SEQUENCE [LARGE SCALE GENOMIC DNA]</scope>
    <source>
        <strain evidence="2">ATCC 51415 / DSM 6626 / JCM 7361 / LMG 17667 / NBRC 15112 / Ep01</strain>
    </source>
</reference>
<evidence type="ECO:0008006" key="3">
    <source>
        <dbReference type="Google" id="ProtNLM"/>
    </source>
</evidence>
<protein>
    <recommendedName>
        <fullName evidence="3">NTP pyrophosphohydrolase MazG putative catalytic core domain-containing protein</fullName>
    </recommendedName>
</protein>
<dbReference type="HOGENOM" id="CLU_163144_1_0_9"/>
<organism evidence="1 2">
    <name type="scientific">Amphibacillus xylanus (strain ATCC 51415 / DSM 6626 / JCM 7361 / LMG 17667 / NBRC 15112 / Ep01)</name>
    <dbReference type="NCBI Taxonomy" id="698758"/>
    <lineage>
        <taxon>Bacteria</taxon>
        <taxon>Bacillati</taxon>
        <taxon>Bacillota</taxon>
        <taxon>Bacilli</taxon>
        <taxon>Bacillales</taxon>
        <taxon>Bacillaceae</taxon>
        <taxon>Amphibacillus</taxon>
    </lineage>
</organism>
<dbReference type="Proteomes" id="UP000006294">
    <property type="component" value="Chromosome"/>
</dbReference>
<dbReference type="STRING" id="698758.AXY_01980"/>
<keyword evidence="2" id="KW-1185">Reference proteome</keyword>
<dbReference type="Gene3D" id="1.10.287.1080">
    <property type="entry name" value="MazG-like"/>
    <property type="match status" value="1"/>
</dbReference>
<name>K0IVB8_AMPXN</name>
<dbReference type="eggNOG" id="COG1694">
    <property type="taxonomic scope" value="Bacteria"/>
</dbReference>
<dbReference type="KEGG" id="axl:AXY_01980"/>
<accession>K0IVB8</accession>
<evidence type="ECO:0000313" key="2">
    <source>
        <dbReference type="Proteomes" id="UP000006294"/>
    </source>
</evidence>